<feature type="region of interest" description="Disordered" evidence="2">
    <location>
        <begin position="432"/>
        <end position="458"/>
    </location>
</feature>
<feature type="compositionally biased region" description="Basic and acidic residues" evidence="2">
    <location>
        <begin position="103"/>
        <end position="113"/>
    </location>
</feature>
<proteinExistence type="predicted"/>
<keyword evidence="1" id="KW-0175">Coiled coil</keyword>
<feature type="coiled-coil region" evidence="1">
    <location>
        <begin position="135"/>
        <end position="242"/>
    </location>
</feature>
<feature type="region of interest" description="Disordered" evidence="2">
    <location>
        <begin position="674"/>
        <end position="698"/>
    </location>
</feature>
<keyword evidence="4" id="KW-1185">Reference proteome</keyword>
<dbReference type="STRING" id="50990.A0A4R5XFN8"/>
<dbReference type="OrthoDB" id="4088568at2759"/>
<evidence type="ECO:0000313" key="3">
    <source>
        <dbReference type="EMBL" id="TDL29974.1"/>
    </source>
</evidence>
<feature type="region of interest" description="Disordered" evidence="2">
    <location>
        <begin position="780"/>
        <end position="819"/>
    </location>
</feature>
<feature type="compositionally biased region" description="Basic residues" evidence="2">
    <location>
        <begin position="441"/>
        <end position="455"/>
    </location>
</feature>
<dbReference type="AlphaFoldDB" id="A0A4R5XFN8"/>
<evidence type="ECO:0000256" key="1">
    <source>
        <dbReference type="SAM" id="Coils"/>
    </source>
</evidence>
<feature type="region of interest" description="Disordered" evidence="2">
    <location>
        <begin position="944"/>
        <end position="969"/>
    </location>
</feature>
<feature type="compositionally biased region" description="Low complexity" evidence="2">
    <location>
        <begin position="538"/>
        <end position="554"/>
    </location>
</feature>
<evidence type="ECO:0000256" key="2">
    <source>
        <dbReference type="SAM" id="MobiDB-lite"/>
    </source>
</evidence>
<name>A0A4R5XFN8_9AGAM</name>
<feature type="compositionally biased region" description="Low complexity" evidence="2">
    <location>
        <begin position="946"/>
        <end position="959"/>
    </location>
</feature>
<feature type="compositionally biased region" description="Low complexity" evidence="2">
    <location>
        <begin position="1"/>
        <end position="16"/>
    </location>
</feature>
<gene>
    <name evidence="3" type="ORF">BD410DRAFT_780491</name>
</gene>
<dbReference type="VEuPathDB" id="FungiDB:BD410DRAFT_780491"/>
<feature type="region of interest" description="Disordered" evidence="2">
    <location>
        <begin position="896"/>
        <end position="915"/>
    </location>
</feature>
<feature type="region of interest" description="Disordered" evidence="2">
    <location>
        <begin position="466"/>
        <end position="485"/>
    </location>
</feature>
<protein>
    <submittedName>
        <fullName evidence="3">Uncharacterized protein</fullName>
    </submittedName>
</protein>
<feature type="compositionally biased region" description="Basic and acidic residues" evidence="2">
    <location>
        <begin position="897"/>
        <end position="907"/>
    </location>
</feature>
<feature type="compositionally biased region" description="Low complexity" evidence="2">
    <location>
        <begin position="715"/>
        <end position="732"/>
    </location>
</feature>
<dbReference type="EMBL" id="ML170156">
    <property type="protein sequence ID" value="TDL29974.1"/>
    <property type="molecule type" value="Genomic_DNA"/>
</dbReference>
<feature type="region of interest" description="Disordered" evidence="2">
    <location>
        <begin position="502"/>
        <end position="556"/>
    </location>
</feature>
<organism evidence="3 4">
    <name type="scientific">Rickenella mellea</name>
    <dbReference type="NCBI Taxonomy" id="50990"/>
    <lineage>
        <taxon>Eukaryota</taxon>
        <taxon>Fungi</taxon>
        <taxon>Dikarya</taxon>
        <taxon>Basidiomycota</taxon>
        <taxon>Agaricomycotina</taxon>
        <taxon>Agaricomycetes</taxon>
        <taxon>Hymenochaetales</taxon>
        <taxon>Rickenellaceae</taxon>
        <taxon>Rickenella</taxon>
    </lineage>
</organism>
<feature type="region of interest" description="Disordered" evidence="2">
    <location>
        <begin position="103"/>
        <end position="132"/>
    </location>
</feature>
<feature type="region of interest" description="Disordered" evidence="2">
    <location>
        <begin position="324"/>
        <end position="418"/>
    </location>
</feature>
<reference evidence="3 4" key="1">
    <citation type="submission" date="2018-06" db="EMBL/GenBank/DDBJ databases">
        <title>A transcriptomic atlas of mushroom development highlights an independent origin of complex multicellularity.</title>
        <authorList>
            <consortium name="DOE Joint Genome Institute"/>
            <person name="Krizsan K."/>
            <person name="Almasi E."/>
            <person name="Merenyi Z."/>
            <person name="Sahu N."/>
            <person name="Viragh M."/>
            <person name="Koszo T."/>
            <person name="Mondo S."/>
            <person name="Kiss B."/>
            <person name="Balint B."/>
            <person name="Kues U."/>
            <person name="Barry K."/>
            <person name="Hegedus J.C."/>
            <person name="Henrissat B."/>
            <person name="Johnson J."/>
            <person name="Lipzen A."/>
            <person name="Ohm R."/>
            <person name="Nagy I."/>
            <person name="Pangilinan J."/>
            <person name="Yan J."/>
            <person name="Xiong Y."/>
            <person name="Grigoriev I.V."/>
            <person name="Hibbett D.S."/>
            <person name="Nagy L.G."/>
        </authorList>
    </citation>
    <scope>NUCLEOTIDE SEQUENCE [LARGE SCALE GENOMIC DNA]</scope>
    <source>
        <strain evidence="3 4">SZMC22713</strain>
    </source>
</reference>
<feature type="compositionally biased region" description="Low complexity" evidence="2">
    <location>
        <begin position="808"/>
        <end position="818"/>
    </location>
</feature>
<accession>A0A4R5XFN8</accession>
<feature type="compositionally biased region" description="Basic and acidic residues" evidence="2">
    <location>
        <begin position="674"/>
        <end position="690"/>
    </location>
</feature>
<feature type="region of interest" description="Disordered" evidence="2">
    <location>
        <begin position="1"/>
        <end position="28"/>
    </location>
</feature>
<sequence>MHETEPSISVDRSPSSSRPPTPDSPLANSLHQATATIDDITAALSTFSRAPSPDPPNLLQCCCAREECDHTKAWAAFKAKLEGRLVLSAEVGQALLRKHEAYVRRQESPDKSDRRLRRRSRSQSPDRTSHLHERIAELLKENTVLEKRLNAALINSEVSESATKATERELDDVKANVARLSAHHARSIGLETRLNTAIQEKEDFRQERDSDRQRARAAEARAVAMSEKCAKLQSEVRQVHEELEQQKLYRSELSEEILRDARARLEMIQQSQLGHTIVSEDAEITKVMESLVADNEALKRDTAELQNLLTESREDVRSLREEIEETKVTMSSIPEGHSRVPLMSPPPNRHHHKYSWQSSFGGSGRLSPISLSFAHPASRGGGGGSSSVSSPPFQFPHQRRSPQPQSVGPTPRDGFEPLTPETEVRALPLTPTDSVFTHSNSHTHAHTPTHPHPHGQHLNVEVDGESLRANTPDTPEKPKSGRKPLLLLTQNRGVQTDPWVVSESHEHHPHVVSPSPLPSGYSDLLALTPGTGTDGRSESSSIAADGQSSSSAASTTTIGQVVERVSALFTRLSQADALTLTNRLKRQHLSLAPSSIQHLSTSTIASVLSESSQLRHTFRAVLEDEKWVGTCDRRDLRKLLGLVREMLGEVGVLRGVVNEVVLDPGCARRVSEEAMDPARRAGGDGVDRGRSTARGTQAGLGGWIAPITKLFSAATGTAHSSSTPTSPPIAGSQAAPPDITRRTNDANAILHAPRPRLAPKLGPALAASTTTVNVEFSGAGTGRAVSSTTTAVDADPVRRDAKTPAPAPGSAAGLGLTPSSSASSRAVLGIFAGAPVPRVQDPWVVLPKPAARKRESNGRLNTATIGRGGLRATATGNASNRLSRNVDAVLDAGAGLRRGDGGEHGGGADDGDGAEDFRETLLNRTLRPRGLSDSSIRSTFLKHEGAAATSPTTTTGNAPPHVPPGRQGAYYARPTVFQALSRTVANIRSGTPGTSPPSSSTSSMPVPERMGSPRMIEFLPSLNIASWAAAGAGMEAAMAEEFVGSVGDESHMRNVNVHGRGWGGRGEVGHGM</sequence>
<feature type="region of interest" description="Disordered" evidence="2">
    <location>
        <begin position="987"/>
        <end position="1009"/>
    </location>
</feature>
<dbReference type="Proteomes" id="UP000294933">
    <property type="component" value="Unassembled WGS sequence"/>
</dbReference>
<feature type="region of interest" description="Disordered" evidence="2">
    <location>
        <begin position="715"/>
        <end position="740"/>
    </location>
</feature>
<feature type="compositionally biased region" description="Low complexity" evidence="2">
    <location>
        <begin position="989"/>
        <end position="1003"/>
    </location>
</feature>
<evidence type="ECO:0000313" key="4">
    <source>
        <dbReference type="Proteomes" id="UP000294933"/>
    </source>
</evidence>